<evidence type="ECO:0000256" key="5">
    <source>
        <dbReference type="ARBA" id="ARBA00023002"/>
    </source>
</evidence>
<evidence type="ECO:0000259" key="15">
    <source>
        <dbReference type="Pfam" id="PF08028"/>
    </source>
</evidence>
<evidence type="ECO:0000313" key="16">
    <source>
        <dbReference type="EMBL" id="MFD1609231.1"/>
    </source>
</evidence>
<feature type="domain" description="Acyl-CoA dehydrogenase C-terminal" evidence="15">
    <location>
        <begin position="245"/>
        <end position="371"/>
    </location>
</feature>
<evidence type="ECO:0000313" key="17">
    <source>
        <dbReference type="Proteomes" id="UP001597221"/>
    </source>
</evidence>
<evidence type="ECO:0000256" key="2">
    <source>
        <dbReference type="ARBA" id="ARBA00022630"/>
    </source>
</evidence>
<evidence type="ECO:0000256" key="13">
    <source>
        <dbReference type="ARBA" id="ARBA00049456"/>
    </source>
</evidence>
<evidence type="ECO:0000256" key="3">
    <source>
        <dbReference type="ARBA" id="ARBA00022643"/>
    </source>
</evidence>
<dbReference type="Gene3D" id="1.20.140.10">
    <property type="entry name" value="Butyryl-CoA Dehydrogenase, subunit A, domain 3"/>
    <property type="match status" value="1"/>
</dbReference>
<dbReference type="RefSeq" id="WP_251515364.1">
    <property type="nucleotide sequence ID" value="NZ_JAMBON010000024.1"/>
</dbReference>
<dbReference type="InterPro" id="IPR036250">
    <property type="entry name" value="AcylCo_DH-like_C"/>
</dbReference>
<keyword evidence="17" id="KW-1185">Reference proteome</keyword>
<comment type="catalytic activity">
    <reaction evidence="11">
        <text>dibenzothiophene + FMNH2 + O2 = dibenzothiophene 5-oxide + FMN + H2O + H(+)</text>
        <dbReference type="Rhea" id="RHEA:49076"/>
        <dbReference type="ChEBI" id="CHEBI:15377"/>
        <dbReference type="ChEBI" id="CHEBI:15378"/>
        <dbReference type="ChEBI" id="CHEBI:15379"/>
        <dbReference type="ChEBI" id="CHEBI:23681"/>
        <dbReference type="ChEBI" id="CHEBI:23683"/>
        <dbReference type="ChEBI" id="CHEBI:57618"/>
        <dbReference type="ChEBI" id="CHEBI:58210"/>
    </reaction>
</comment>
<dbReference type="PANTHER" id="PTHR43884:SF12">
    <property type="entry name" value="ISOVALERYL-COA DEHYDROGENASE, MITOCHONDRIAL-RELATED"/>
    <property type="match status" value="1"/>
</dbReference>
<evidence type="ECO:0000256" key="11">
    <source>
        <dbReference type="ARBA" id="ARBA00047859"/>
    </source>
</evidence>
<dbReference type="InterPro" id="IPR037069">
    <property type="entry name" value="AcylCoA_DH/ox_N_sf"/>
</dbReference>
<feature type="domain" description="Acyl-CoA oxidase/dehydrogenase middle" evidence="14">
    <location>
        <begin position="139"/>
        <end position="214"/>
    </location>
</feature>
<evidence type="ECO:0000256" key="1">
    <source>
        <dbReference type="ARBA" id="ARBA00004496"/>
    </source>
</evidence>
<reference evidence="17" key="1">
    <citation type="journal article" date="2019" name="Int. J. Syst. Evol. Microbiol.">
        <title>The Global Catalogue of Microorganisms (GCM) 10K type strain sequencing project: providing services to taxonomists for standard genome sequencing and annotation.</title>
        <authorList>
            <consortium name="The Broad Institute Genomics Platform"/>
            <consortium name="The Broad Institute Genome Sequencing Center for Infectious Disease"/>
            <person name="Wu L."/>
            <person name="Ma J."/>
        </authorList>
    </citation>
    <scope>NUCLEOTIDE SEQUENCE [LARGE SCALE GENOMIC DNA]</scope>
    <source>
        <strain evidence="17">CGMCC 1.12376</strain>
    </source>
</reference>
<evidence type="ECO:0000256" key="4">
    <source>
        <dbReference type="ARBA" id="ARBA00022741"/>
    </source>
</evidence>
<dbReference type="Gene3D" id="2.40.110.10">
    <property type="entry name" value="Butyryl-CoA Dehydrogenase, subunit A, domain 2"/>
    <property type="match status" value="1"/>
</dbReference>
<keyword evidence="4" id="KW-0547">Nucleotide-binding</keyword>
<dbReference type="SUPFAM" id="SSF56645">
    <property type="entry name" value="Acyl-CoA dehydrogenase NM domain-like"/>
    <property type="match status" value="1"/>
</dbReference>
<dbReference type="InterPro" id="IPR009100">
    <property type="entry name" value="AcylCoA_DH/oxidase_NM_dom_sf"/>
</dbReference>
<name>A0ABW4HVE8_9BACI</name>
<dbReference type="Pfam" id="PF08028">
    <property type="entry name" value="Acyl-CoA_dh_2"/>
    <property type="match status" value="1"/>
</dbReference>
<evidence type="ECO:0000259" key="14">
    <source>
        <dbReference type="Pfam" id="PF02770"/>
    </source>
</evidence>
<dbReference type="InterPro" id="IPR006091">
    <property type="entry name" value="Acyl-CoA_Oxase/DH_mid-dom"/>
</dbReference>
<evidence type="ECO:0000256" key="10">
    <source>
        <dbReference type="ARBA" id="ARBA00034345"/>
    </source>
</evidence>
<comment type="similarity">
    <text evidence="8">Belongs to the DszC flavin monooxygenase family.</text>
</comment>
<comment type="pathway">
    <text evidence="7">Sulfur metabolism; dibenzothiophene degradation.</text>
</comment>
<evidence type="ECO:0000256" key="8">
    <source>
        <dbReference type="ARBA" id="ARBA00034317"/>
    </source>
</evidence>
<dbReference type="Gene3D" id="1.10.540.10">
    <property type="entry name" value="Acyl-CoA dehydrogenase/oxidase, N-terminal domain"/>
    <property type="match status" value="1"/>
</dbReference>
<gene>
    <name evidence="16" type="ORF">ACFSBH_16560</name>
</gene>
<dbReference type="PIRSF" id="PIRSF016578">
    <property type="entry name" value="HsaA"/>
    <property type="match status" value="1"/>
</dbReference>
<evidence type="ECO:0000256" key="12">
    <source>
        <dbReference type="ARBA" id="ARBA00048445"/>
    </source>
</evidence>
<sequence>MSTTLTTKTGQLDIYSEAFDEVIEAIRADYDWRNKKGGRQHPWTGVQILKDFRFGAITLPKELGGAGASIEELFTAVIRVAEADPELAHIFRAHFMTVEFLLRNKTPHREHFLKEIRQGAIIGNAYTENSKHQAGGGKYDTHLVKEGDGYILQGEKAFTTGTYYADFTEVTAMLGDAPVNVIVPVKRDGVTVRDDWDGFGQKMTGSGTTSFDRVRVSAEEIFDSNDKNNTYAPIPHLYLQGIIAGILNRIVTDAVELIGKRKRSFSHGNTTDLKQDPQLQQVVGELSSYAFAAESIVLTAARSIDTSRADYNNAEADHTAALNGSQVKVAIEKLALEAASLLFEVGSASATKQSANLDRHWRNIRTLASHNPTLYKSRLIGNYHINGESLPTTAYF</sequence>
<evidence type="ECO:0000256" key="6">
    <source>
        <dbReference type="ARBA" id="ARBA00023033"/>
    </source>
</evidence>
<comment type="catalytic activity">
    <reaction evidence="12">
        <text>dibenzothiophene 5-oxide + FMNH2 + O2 = dibenzothiophene 5,5-dioxide + FMN + H2O + H(+)</text>
        <dbReference type="Rhea" id="RHEA:49080"/>
        <dbReference type="ChEBI" id="CHEBI:15377"/>
        <dbReference type="ChEBI" id="CHEBI:15378"/>
        <dbReference type="ChEBI" id="CHEBI:15379"/>
        <dbReference type="ChEBI" id="CHEBI:23683"/>
        <dbReference type="ChEBI" id="CHEBI:57618"/>
        <dbReference type="ChEBI" id="CHEBI:58210"/>
        <dbReference type="ChEBI" id="CHEBI:90356"/>
    </reaction>
</comment>
<comment type="catalytic activity">
    <reaction evidence="13">
        <text>dibenzothiophene + 2 FMNH2 + 2 O2 = dibenzothiophene 5,5-dioxide + 2 FMN + 2 H2O + 2 H(+)</text>
        <dbReference type="Rhea" id="RHEA:49072"/>
        <dbReference type="ChEBI" id="CHEBI:15377"/>
        <dbReference type="ChEBI" id="CHEBI:15378"/>
        <dbReference type="ChEBI" id="CHEBI:15379"/>
        <dbReference type="ChEBI" id="CHEBI:23681"/>
        <dbReference type="ChEBI" id="CHEBI:57618"/>
        <dbReference type="ChEBI" id="CHEBI:58210"/>
        <dbReference type="ChEBI" id="CHEBI:90356"/>
        <dbReference type="EC" id="1.14.14.21"/>
    </reaction>
</comment>
<evidence type="ECO:0000256" key="9">
    <source>
        <dbReference type="ARBA" id="ARBA00034328"/>
    </source>
</evidence>
<dbReference type="PANTHER" id="PTHR43884">
    <property type="entry name" value="ACYL-COA DEHYDROGENASE"/>
    <property type="match status" value="1"/>
</dbReference>
<proteinExistence type="inferred from homology"/>
<dbReference type="EMBL" id="JBHUDE010000151">
    <property type="protein sequence ID" value="MFD1609231.1"/>
    <property type="molecule type" value="Genomic_DNA"/>
</dbReference>
<dbReference type="SUPFAM" id="SSF47203">
    <property type="entry name" value="Acyl-CoA dehydrogenase C-terminal domain-like"/>
    <property type="match status" value="1"/>
</dbReference>
<evidence type="ECO:0000256" key="7">
    <source>
        <dbReference type="ARBA" id="ARBA00034307"/>
    </source>
</evidence>
<dbReference type="Proteomes" id="UP001597221">
    <property type="component" value="Unassembled WGS sequence"/>
</dbReference>
<keyword evidence="2" id="KW-0285">Flavoprotein</keyword>
<protein>
    <recommendedName>
        <fullName evidence="10">Dibenzothiophene monooxygenase</fullName>
        <ecNumber evidence="9">1.14.14.21</ecNumber>
    </recommendedName>
</protein>
<accession>A0ABW4HVE8</accession>
<dbReference type="InterPro" id="IPR013107">
    <property type="entry name" value="Acyl-CoA_DH_C"/>
</dbReference>
<dbReference type="InterPro" id="IPR046373">
    <property type="entry name" value="Acyl-CoA_Oxase/DH_mid-dom_sf"/>
</dbReference>
<keyword evidence="6" id="KW-0503">Monooxygenase</keyword>
<comment type="caution">
    <text evidence="16">The sequence shown here is derived from an EMBL/GenBank/DDBJ whole genome shotgun (WGS) entry which is preliminary data.</text>
</comment>
<comment type="subcellular location">
    <subcellularLocation>
        <location evidence="1">Cytoplasm</location>
    </subcellularLocation>
</comment>
<keyword evidence="3" id="KW-0288">FMN</keyword>
<keyword evidence="5" id="KW-0560">Oxidoreductase</keyword>
<organism evidence="16 17">
    <name type="scientific">Oceanobacillus luteolus</name>
    <dbReference type="NCBI Taxonomy" id="1274358"/>
    <lineage>
        <taxon>Bacteria</taxon>
        <taxon>Bacillati</taxon>
        <taxon>Bacillota</taxon>
        <taxon>Bacilli</taxon>
        <taxon>Bacillales</taxon>
        <taxon>Bacillaceae</taxon>
        <taxon>Oceanobacillus</taxon>
    </lineage>
</organism>
<dbReference type="EC" id="1.14.14.21" evidence="9"/>
<dbReference type="Pfam" id="PF02770">
    <property type="entry name" value="Acyl-CoA_dh_M"/>
    <property type="match status" value="1"/>
</dbReference>